<dbReference type="EMBL" id="FNSL01000001">
    <property type="protein sequence ID" value="SEB47807.1"/>
    <property type="molecule type" value="Genomic_DNA"/>
</dbReference>
<dbReference type="RefSeq" id="WP_090327961.1">
    <property type="nucleotide sequence ID" value="NZ_FNSL01000001.1"/>
</dbReference>
<dbReference type="PANTHER" id="PTHR43297">
    <property type="entry name" value="OLIGOPEPTIDE TRANSPORT ATP-BINDING PROTEIN APPD"/>
    <property type="match status" value="1"/>
</dbReference>
<gene>
    <name evidence="11" type="ORF">SAMN05216452_1539</name>
</gene>
<dbReference type="GO" id="GO:0005524">
    <property type="term" value="F:ATP binding"/>
    <property type="evidence" value="ECO:0007669"/>
    <property type="project" value="UniProtKB-KW"/>
</dbReference>
<evidence type="ECO:0000259" key="10">
    <source>
        <dbReference type="PROSITE" id="PS50893"/>
    </source>
</evidence>
<sequence>MSVPLAEIRGLSVSYGCDDAQSFALQGVDLDIAKGRRLAVIGESGSGKSTLALALAELLPPQARIEGTVGWSGLAHAPVAGRDIGMVFQDPGGSLNPVLTIGEQVAEGAVRHLGLGWRAARSHALALLERVRIPDPQAALRAFPHQFSGGQRQRIAIAAAIAAKPGLLIADEPTSALDMVVQAEIVVLLDTLVREAGMTLVFITHDIALASGLADDIAVFQRARLVEKGSAQAVLTKPAHAYTKHLLAAQIDFSTPRLIDGVGDA</sequence>
<evidence type="ECO:0000256" key="7">
    <source>
        <dbReference type="ARBA" id="ARBA00022840"/>
    </source>
</evidence>
<keyword evidence="8" id="KW-1278">Translocase</keyword>
<evidence type="ECO:0000256" key="8">
    <source>
        <dbReference type="ARBA" id="ARBA00022967"/>
    </source>
</evidence>
<protein>
    <submittedName>
        <fullName evidence="11">Peptide/nickel transport system ATP-binding protein</fullName>
    </submittedName>
</protein>
<dbReference type="PROSITE" id="PS00211">
    <property type="entry name" value="ABC_TRANSPORTER_1"/>
    <property type="match status" value="1"/>
</dbReference>
<dbReference type="SMART" id="SM00382">
    <property type="entry name" value="AAA"/>
    <property type="match status" value="1"/>
</dbReference>
<proteinExistence type="inferred from homology"/>
<keyword evidence="3" id="KW-0813">Transport</keyword>
<dbReference type="InterPro" id="IPR003439">
    <property type="entry name" value="ABC_transporter-like_ATP-bd"/>
</dbReference>
<evidence type="ECO:0000256" key="5">
    <source>
        <dbReference type="ARBA" id="ARBA00022519"/>
    </source>
</evidence>
<evidence type="ECO:0000313" key="12">
    <source>
        <dbReference type="Proteomes" id="UP000199064"/>
    </source>
</evidence>
<evidence type="ECO:0000256" key="3">
    <source>
        <dbReference type="ARBA" id="ARBA00022448"/>
    </source>
</evidence>
<dbReference type="PANTHER" id="PTHR43297:SF14">
    <property type="entry name" value="ATPASE AAA-TYPE CORE DOMAIN-CONTAINING PROTEIN"/>
    <property type="match status" value="1"/>
</dbReference>
<evidence type="ECO:0000256" key="6">
    <source>
        <dbReference type="ARBA" id="ARBA00022741"/>
    </source>
</evidence>
<dbReference type="InterPro" id="IPR050388">
    <property type="entry name" value="ABC_Ni/Peptide_Import"/>
</dbReference>
<name>A0A1H4JNR4_9HYPH</name>
<organism evidence="11 12">
    <name type="scientific">Nitratireductor aquibiodomus</name>
    <dbReference type="NCBI Taxonomy" id="204799"/>
    <lineage>
        <taxon>Bacteria</taxon>
        <taxon>Pseudomonadati</taxon>
        <taxon>Pseudomonadota</taxon>
        <taxon>Alphaproteobacteria</taxon>
        <taxon>Hyphomicrobiales</taxon>
        <taxon>Phyllobacteriaceae</taxon>
        <taxon>Nitratireductor</taxon>
    </lineage>
</organism>
<dbReference type="InterPro" id="IPR017871">
    <property type="entry name" value="ABC_transporter-like_CS"/>
</dbReference>
<keyword evidence="6" id="KW-0547">Nucleotide-binding</keyword>
<comment type="subcellular location">
    <subcellularLocation>
        <location evidence="1">Cell inner membrane</location>
        <topology evidence="1">Peripheral membrane protein</topology>
    </subcellularLocation>
</comment>
<dbReference type="InterPro" id="IPR027417">
    <property type="entry name" value="P-loop_NTPase"/>
</dbReference>
<keyword evidence="4" id="KW-1003">Cell membrane</keyword>
<dbReference type="GO" id="GO:0005886">
    <property type="term" value="C:plasma membrane"/>
    <property type="evidence" value="ECO:0007669"/>
    <property type="project" value="UniProtKB-SubCell"/>
</dbReference>
<dbReference type="Gene3D" id="3.40.50.300">
    <property type="entry name" value="P-loop containing nucleotide triphosphate hydrolases"/>
    <property type="match status" value="1"/>
</dbReference>
<comment type="similarity">
    <text evidence="2">Belongs to the ABC transporter superfamily.</text>
</comment>
<evidence type="ECO:0000256" key="2">
    <source>
        <dbReference type="ARBA" id="ARBA00005417"/>
    </source>
</evidence>
<evidence type="ECO:0000256" key="9">
    <source>
        <dbReference type="ARBA" id="ARBA00023136"/>
    </source>
</evidence>
<dbReference type="Pfam" id="PF00005">
    <property type="entry name" value="ABC_tran"/>
    <property type="match status" value="1"/>
</dbReference>
<dbReference type="CDD" id="cd03257">
    <property type="entry name" value="ABC_NikE_OppD_transporters"/>
    <property type="match status" value="1"/>
</dbReference>
<evidence type="ECO:0000256" key="4">
    <source>
        <dbReference type="ARBA" id="ARBA00022475"/>
    </source>
</evidence>
<keyword evidence="7 11" id="KW-0067">ATP-binding</keyword>
<keyword evidence="9" id="KW-0472">Membrane</keyword>
<dbReference type="SUPFAM" id="SSF52540">
    <property type="entry name" value="P-loop containing nucleoside triphosphate hydrolases"/>
    <property type="match status" value="1"/>
</dbReference>
<dbReference type="Proteomes" id="UP000199064">
    <property type="component" value="Unassembled WGS sequence"/>
</dbReference>
<dbReference type="PROSITE" id="PS50893">
    <property type="entry name" value="ABC_TRANSPORTER_2"/>
    <property type="match status" value="1"/>
</dbReference>
<evidence type="ECO:0000313" key="11">
    <source>
        <dbReference type="EMBL" id="SEB47807.1"/>
    </source>
</evidence>
<dbReference type="InterPro" id="IPR003593">
    <property type="entry name" value="AAA+_ATPase"/>
</dbReference>
<keyword evidence="12" id="KW-1185">Reference proteome</keyword>
<feature type="domain" description="ABC transporter" evidence="10">
    <location>
        <begin position="8"/>
        <end position="247"/>
    </location>
</feature>
<evidence type="ECO:0000256" key="1">
    <source>
        <dbReference type="ARBA" id="ARBA00004417"/>
    </source>
</evidence>
<dbReference type="AlphaFoldDB" id="A0A1H4JNR4"/>
<keyword evidence="5" id="KW-0997">Cell inner membrane</keyword>
<dbReference type="GO" id="GO:0016887">
    <property type="term" value="F:ATP hydrolysis activity"/>
    <property type="evidence" value="ECO:0007669"/>
    <property type="project" value="InterPro"/>
</dbReference>
<reference evidence="12" key="1">
    <citation type="submission" date="2016-10" db="EMBL/GenBank/DDBJ databases">
        <authorList>
            <person name="Varghese N."/>
            <person name="Submissions S."/>
        </authorList>
    </citation>
    <scope>NUCLEOTIDE SEQUENCE [LARGE SCALE GENOMIC DNA]</scope>
    <source>
        <strain evidence="12">ES.061</strain>
    </source>
</reference>
<accession>A0A1H4JNR4</accession>